<evidence type="ECO:0000313" key="2">
    <source>
        <dbReference type="EMBL" id="MPC11474.1"/>
    </source>
</evidence>
<protein>
    <submittedName>
        <fullName evidence="2">Uncharacterized protein</fullName>
    </submittedName>
</protein>
<keyword evidence="3" id="KW-1185">Reference proteome</keyword>
<feature type="compositionally biased region" description="Polar residues" evidence="1">
    <location>
        <begin position="26"/>
        <end position="47"/>
    </location>
</feature>
<proteinExistence type="predicted"/>
<evidence type="ECO:0000256" key="1">
    <source>
        <dbReference type="SAM" id="MobiDB-lite"/>
    </source>
</evidence>
<dbReference type="Proteomes" id="UP000324222">
    <property type="component" value="Unassembled WGS sequence"/>
</dbReference>
<reference evidence="2 3" key="1">
    <citation type="submission" date="2019-05" db="EMBL/GenBank/DDBJ databases">
        <title>Another draft genome of Portunus trituberculatus and its Hox gene families provides insights of decapod evolution.</title>
        <authorList>
            <person name="Jeong J.-H."/>
            <person name="Song I."/>
            <person name="Kim S."/>
            <person name="Choi T."/>
            <person name="Kim D."/>
            <person name="Ryu S."/>
            <person name="Kim W."/>
        </authorList>
    </citation>
    <scope>NUCLEOTIDE SEQUENCE [LARGE SCALE GENOMIC DNA]</scope>
    <source>
        <tissue evidence="2">Muscle</tissue>
    </source>
</reference>
<accession>A0A5B7CS35</accession>
<sequence length="70" mass="8202">MDYLMMKRWSWFQAREERASIIACATSGNSSSMTHRSPDSMTRSPRSGQMFRAITCAGKRKQWVPRKQMR</sequence>
<organism evidence="2 3">
    <name type="scientific">Portunus trituberculatus</name>
    <name type="common">Swimming crab</name>
    <name type="synonym">Neptunus trituberculatus</name>
    <dbReference type="NCBI Taxonomy" id="210409"/>
    <lineage>
        <taxon>Eukaryota</taxon>
        <taxon>Metazoa</taxon>
        <taxon>Ecdysozoa</taxon>
        <taxon>Arthropoda</taxon>
        <taxon>Crustacea</taxon>
        <taxon>Multicrustacea</taxon>
        <taxon>Malacostraca</taxon>
        <taxon>Eumalacostraca</taxon>
        <taxon>Eucarida</taxon>
        <taxon>Decapoda</taxon>
        <taxon>Pleocyemata</taxon>
        <taxon>Brachyura</taxon>
        <taxon>Eubrachyura</taxon>
        <taxon>Portunoidea</taxon>
        <taxon>Portunidae</taxon>
        <taxon>Portuninae</taxon>
        <taxon>Portunus</taxon>
    </lineage>
</organism>
<dbReference type="EMBL" id="VSRR010000164">
    <property type="protein sequence ID" value="MPC11474.1"/>
    <property type="molecule type" value="Genomic_DNA"/>
</dbReference>
<feature type="region of interest" description="Disordered" evidence="1">
    <location>
        <begin position="26"/>
        <end position="48"/>
    </location>
</feature>
<comment type="caution">
    <text evidence="2">The sequence shown here is derived from an EMBL/GenBank/DDBJ whole genome shotgun (WGS) entry which is preliminary data.</text>
</comment>
<evidence type="ECO:0000313" key="3">
    <source>
        <dbReference type="Proteomes" id="UP000324222"/>
    </source>
</evidence>
<gene>
    <name evidence="2" type="ORF">E2C01_004140</name>
</gene>
<dbReference type="AlphaFoldDB" id="A0A5B7CS35"/>
<name>A0A5B7CS35_PORTR</name>